<dbReference type="PROSITE" id="PS50234">
    <property type="entry name" value="VWFA"/>
    <property type="match status" value="1"/>
</dbReference>
<dbReference type="Pfam" id="PF00092">
    <property type="entry name" value="VWA"/>
    <property type="match status" value="1"/>
</dbReference>
<feature type="domain" description="VWFA" evidence="1">
    <location>
        <begin position="58"/>
        <end position="231"/>
    </location>
</feature>
<keyword evidence="3" id="KW-1185">Reference proteome</keyword>
<sequence>MNKFINFAKQDKYQRLASNYGFNKLEQYEPEMEEAAGDTIIQAQKLWKEKKDGNNEIVSVFAADVSGSMDGEALNKLKESLLTASQYIREDNSVGLVTFSSNVNINLPINKFDLNQRSYFAGAVEDMQASGNTAMFDAIVVATDMLIKAKENKPNAKLMLFVLSDGNTNRGHSFNDIKSMLQVLKIPIYTIGYNADIKVLQNVSRINEAASINADVDDVTYKLRNLFNAQM</sequence>
<dbReference type="CDD" id="cd00198">
    <property type="entry name" value="vWFA"/>
    <property type="match status" value="1"/>
</dbReference>
<name>A0A938XW80_9FIRM</name>
<dbReference type="PANTHER" id="PTHR10579:SF43">
    <property type="entry name" value="ZINC FINGER (C3HC4-TYPE RING FINGER) FAMILY PROTEIN"/>
    <property type="match status" value="1"/>
</dbReference>
<dbReference type="SUPFAM" id="SSF53300">
    <property type="entry name" value="vWA-like"/>
    <property type="match status" value="1"/>
</dbReference>
<evidence type="ECO:0000313" key="2">
    <source>
        <dbReference type="EMBL" id="MBM7556757.1"/>
    </source>
</evidence>
<comment type="caution">
    <text evidence="2">The sequence shown here is derived from an EMBL/GenBank/DDBJ whole genome shotgun (WGS) entry which is preliminary data.</text>
</comment>
<dbReference type="AlphaFoldDB" id="A0A938XW80"/>
<dbReference type="InterPro" id="IPR002035">
    <property type="entry name" value="VWF_A"/>
</dbReference>
<gene>
    <name evidence="2" type="ORF">JOC47_001608</name>
</gene>
<dbReference type="InterPro" id="IPR036465">
    <property type="entry name" value="vWFA_dom_sf"/>
</dbReference>
<dbReference type="SMART" id="SM00327">
    <property type="entry name" value="VWA"/>
    <property type="match status" value="1"/>
</dbReference>
<dbReference type="InterPro" id="IPR051266">
    <property type="entry name" value="CLCR"/>
</dbReference>
<dbReference type="PANTHER" id="PTHR10579">
    <property type="entry name" value="CALCIUM-ACTIVATED CHLORIDE CHANNEL REGULATOR"/>
    <property type="match status" value="1"/>
</dbReference>
<organism evidence="2 3">
    <name type="scientific">Halanaerobacter jeridensis</name>
    <dbReference type="NCBI Taxonomy" id="706427"/>
    <lineage>
        <taxon>Bacteria</taxon>
        <taxon>Bacillati</taxon>
        <taxon>Bacillota</taxon>
        <taxon>Clostridia</taxon>
        <taxon>Halanaerobiales</taxon>
        <taxon>Halobacteroidaceae</taxon>
        <taxon>Halanaerobacter</taxon>
    </lineage>
</organism>
<protein>
    <submittedName>
        <fullName evidence="2">Mg-chelatase subunit ChlD</fullName>
    </submittedName>
</protein>
<dbReference type="EMBL" id="JAFBDQ010000006">
    <property type="protein sequence ID" value="MBM7556757.1"/>
    <property type="molecule type" value="Genomic_DNA"/>
</dbReference>
<dbReference type="Proteomes" id="UP000774000">
    <property type="component" value="Unassembled WGS sequence"/>
</dbReference>
<dbReference type="RefSeq" id="WP_204701524.1">
    <property type="nucleotide sequence ID" value="NZ_JAFBDQ010000006.1"/>
</dbReference>
<proteinExistence type="predicted"/>
<dbReference type="Gene3D" id="3.40.50.410">
    <property type="entry name" value="von Willebrand factor, type A domain"/>
    <property type="match status" value="1"/>
</dbReference>
<evidence type="ECO:0000259" key="1">
    <source>
        <dbReference type="PROSITE" id="PS50234"/>
    </source>
</evidence>
<evidence type="ECO:0000313" key="3">
    <source>
        <dbReference type="Proteomes" id="UP000774000"/>
    </source>
</evidence>
<accession>A0A938XW80</accession>
<reference evidence="2" key="1">
    <citation type="submission" date="2021-01" db="EMBL/GenBank/DDBJ databases">
        <title>Genomic Encyclopedia of Type Strains, Phase IV (KMG-IV): sequencing the most valuable type-strain genomes for metagenomic binning, comparative biology and taxonomic classification.</title>
        <authorList>
            <person name="Goeker M."/>
        </authorList>
    </citation>
    <scope>NUCLEOTIDE SEQUENCE</scope>
    <source>
        <strain evidence="2">DSM 23230</strain>
    </source>
</reference>